<name>A0A210PN08_MIZYE</name>
<sequence>MVQSDSDTSRFEDGILNNDEKTGETSDDDSIIEPPDGGWGWLVVLGAFIINVITDGCSYSFGVLFTNLIEYFHESRSKTAWIGSVFCAVPLLCGPIASFVTNKIGYRKATILGGVITSAGFVLSYFVNSIESLCITYGAIAGLGISLPYLNSIVVVAEYFEKKRALVTGLSECGAGIGTLLFAPILERLISEYGWRGAVLIMGGVAGNIVVCGALFRPLRVKSKFVDSGQCTTPNSREPFIAEQPLTRNSNSTSIDLELETLRATENEIPKSSDLSSDSASNSSYERESSYDFCRTSQLSINFVNVPDHPSLIGGSIASLPQIIRASKSCPEVSKNIKMKYQSESQFTCPKSVIDLSVLGNPVFLVFTLSNFILYFWYDVPYVFTVDRAKEMGINERDASLMVAIIGILHTIGNILYGYLGDKEWMNRAYLYCVSMILCGASLSLVPVFTTFIPSTILAGIFGLLSAAAEALCSVIIVDILGIDKLTDAFGIMMFLQGTANLMGPPFAGWLYDIHGTYNETFWSAGSCIIVAGCVYLVVPLWKRCKKSKSFLCM</sequence>
<feature type="domain" description="Major facilitator superfamily (MFS) profile" evidence="4">
    <location>
        <begin position="43"/>
        <end position="544"/>
    </location>
</feature>
<proteinExistence type="predicted"/>
<dbReference type="EMBL" id="NEDP02005577">
    <property type="protein sequence ID" value="OWF37861.1"/>
    <property type="molecule type" value="Genomic_DNA"/>
</dbReference>
<feature type="transmembrane region" description="Helical" evidence="3">
    <location>
        <begin position="522"/>
        <end position="542"/>
    </location>
</feature>
<comment type="caution">
    <text evidence="5">The sequence shown here is derived from an EMBL/GenBank/DDBJ whole genome shotgun (WGS) entry which is preliminary data.</text>
</comment>
<feature type="transmembrane region" description="Helical" evidence="3">
    <location>
        <begin position="109"/>
        <end position="127"/>
    </location>
</feature>
<protein>
    <submittedName>
        <fullName evidence="5">Monocarboxylate transporter 5</fullName>
    </submittedName>
</protein>
<feature type="transmembrane region" description="Helical" evidence="3">
    <location>
        <begin position="198"/>
        <end position="216"/>
    </location>
</feature>
<evidence type="ECO:0000256" key="2">
    <source>
        <dbReference type="SAM" id="MobiDB-lite"/>
    </source>
</evidence>
<evidence type="ECO:0000313" key="6">
    <source>
        <dbReference type="Proteomes" id="UP000242188"/>
    </source>
</evidence>
<dbReference type="Proteomes" id="UP000242188">
    <property type="component" value="Unassembled WGS sequence"/>
</dbReference>
<dbReference type="AlphaFoldDB" id="A0A210PN08"/>
<keyword evidence="3" id="KW-0472">Membrane</keyword>
<keyword evidence="3" id="KW-0812">Transmembrane</keyword>
<dbReference type="Pfam" id="PF07690">
    <property type="entry name" value="MFS_1"/>
    <property type="match status" value="2"/>
</dbReference>
<evidence type="ECO:0000259" key="4">
    <source>
        <dbReference type="PROSITE" id="PS50850"/>
    </source>
</evidence>
<dbReference type="PANTHER" id="PTHR11360:SF260">
    <property type="entry name" value="MFS DOMAIN-CONTAINING PROTEIN"/>
    <property type="match status" value="1"/>
</dbReference>
<dbReference type="CDD" id="cd17352">
    <property type="entry name" value="MFS_MCT_SLC16"/>
    <property type="match status" value="1"/>
</dbReference>
<feature type="compositionally biased region" description="Basic and acidic residues" evidence="2">
    <location>
        <begin position="7"/>
        <end position="24"/>
    </location>
</feature>
<dbReference type="InterPro" id="IPR036259">
    <property type="entry name" value="MFS_trans_sf"/>
</dbReference>
<keyword evidence="3" id="KW-1133">Transmembrane helix</keyword>
<gene>
    <name evidence="5" type="ORF">KP79_PYT05573</name>
</gene>
<dbReference type="PROSITE" id="PS50850">
    <property type="entry name" value="MFS"/>
    <property type="match status" value="1"/>
</dbReference>
<feature type="transmembrane region" description="Helical" evidence="3">
    <location>
        <begin position="139"/>
        <end position="160"/>
    </location>
</feature>
<dbReference type="GO" id="GO:0016020">
    <property type="term" value="C:membrane"/>
    <property type="evidence" value="ECO:0007669"/>
    <property type="project" value="UniProtKB-SubCell"/>
</dbReference>
<dbReference type="InterPro" id="IPR050327">
    <property type="entry name" value="Proton-linked_MCT"/>
</dbReference>
<feature type="transmembrane region" description="Helical" evidence="3">
    <location>
        <begin position="167"/>
        <end position="186"/>
    </location>
</feature>
<comment type="subcellular location">
    <subcellularLocation>
        <location evidence="1">Membrane</location>
        <topology evidence="1">Multi-pass membrane protein</topology>
    </subcellularLocation>
</comment>
<dbReference type="FunFam" id="1.20.1250.20:FF:000505">
    <property type="entry name" value="Predicted protein"/>
    <property type="match status" value="1"/>
</dbReference>
<dbReference type="InterPro" id="IPR020846">
    <property type="entry name" value="MFS_dom"/>
</dbReference>
<accession>A0A210PN08</accession>
<evidence type="ECO:0000256" key="3">
    <source>
        <dbReference type="SAM" id="Phobius"/>
    </source>
</evidence>
<keyword evidence="6" id="KW-1185">Reference proteome</keyword>
<feature type="transmembrane region" description="Helical" evidence="3">
    <location>
        <begin position="490"/>
        <end position="510"/>
    </location>
</feature>
<evidence type="ECO:0000256" key="1">
    <source>
        <dbReference type="ARBA" id="ARBA00004141"/>
    </source>
</evidence>
<dbReference type="PANTHER" id="PTHR11360">
    <property type="entry name" value="MONOCARBOXYLATE TRANSPORTER"/>
    <property type="match status" value="1"/>
</dbReference>
<dbReference type="SUPFAM" id="SSF103473">
    <property type="entry name" value="MFS general substrate transporter"/>
    <property type="match status" value="1"/>
</dbReference>
<dbReference type="Gene3D" id="1.20.1250.20">
    <property type="entry name" value="MFS general substrate transporter like domains"/>
    <property type="match status" value="1"/>
</dbReference>
<dbReference type="InterPro" id="IPR011701">
    <property type="entry name" value="MFS"/>
</dbReference>
<feature type="transmembrane region" description="Helical" evidence="3">
    <location>
        <begin position="81"/>
        <end position="102"/>
    </location>
</feature>
<feature type="transmembrane region" description="Helical" evidence="3">
    <location>
        <begin position="358"/>
        <end position="378"/>
    </location>
</feature>
<dbReference type="OrthoDB" id="6509908at2759"/>
<reference evidence="5 6" key="1">
    <citation type="journal article" date="2017" name="Nat. Ecol. Evol.">
        <title>Scallop genome provides insights into evolution of bilaterian karyotype and development.</title>
        <authorList>
            <person name="Wang S."/>
            <person name="Zhang J."/>
            <person name="Jiao W."/>
            <person name="Li J."/>
            <person name="Xun X."/>
            <person name="Sun Y."/>
            <person name="Guo X."/>
            <person name="Huan P."/>
            <person name="Dong B."/>
            <person name="Zhang L."/>
            <person name="Hu X."/>
            <person name="Sun X."/>
            <person name="Wang J."/>
            <person name="Zhao C."/>
            <person name="Wang Y."/>
            <person name="Wang D."/>
            <person name="Huang X."/>
            <person name="Wang R."/>
            <person name="Lv J."/>
            <person name="Li Y."/>
            <person name="Zhang Z."/>
            <person name="Liu B."/>
            <person name="Lu W."/>
            <person name="Hui Y."/>
            <person name="Liang J."/>
            <person name="Zhou Z."/>
            <person name="Hou R."/>
            <person name="Li X."/>
            <person name="Liu Y."/>
            <person name="Li H."/>
            <person name="Ning X."/>
            <person name="Lin Y."/>
            <person name="Zhao L."/>
            <person name="Xing Q."/>
            <person name="Dou J."/>
            <person name="Li Y."/>
            <person name="Mao J."/>
            <person name="Guo H."/>
            <person name="Dou H."/>
            <person name="Li T."/>
            <person name="Mu C."/>
            <person name="Jiang W."/>
            <person name="Fu Q."/>
            <person name="Fu X."/>
            <person name="Miao Y."/>
            <person name="Liu J."/>
            <person name="Yu Q."/>
            <person name="Li R."/>
            <person name="Liao H."/>
            <person name="Li X."/>
            <person name="Kong Y."/>
            <person name="Jiang Z."/>
            <person name="Chourrout D."/>
            <person name="Li R."/>
            <person name="Bao Z."/>
        </authorList>
    </citation>
    <scope>NUCLEOTIDE SEQUENCE [LARGE SCALE GENOMIC DNA]</scope>
    <source>
        <strain evidence="5 6">PY_sf001</strain>
    </source>
</reference>
<feature type="transmembrane region" description="Helical" evidence="3">
    <location>
        <begin position="398"/>
        <end position="417"/>
    </location>
</feature>
<feature type="transmembrane region" description="Helical" evidence="3">
    <location>
        <begin position="39"/>
        <end position="61"/>
    </location>
</feature>
<dbReference type="GO" id="GO:0008028">
    <property type="term" value="F:monocarboxylic acid transmembrane transporter activity"/>
    <property type="evidence" value="ECO:0007669"/>
    <property type="project" value="TreeGrafter"/>
</dbReference>
<feature type="transmembrane region" description="Helical" evidence="3">
    <location>
        <begin position="456"/>
        <end position="478"/>
    </location>
</feature>
<feature type="region of interest" description="Disordered" evidence="2">
    <location>
        <begin position="1"/>
        <end position="31"/>
    </location>
</feature>
<feature type="transmembrane region" description="Helical" evidence="3">
    <location>
        <begin position="429"/>
        <end position="450"/>
    </location>
</feature>
<evidence type="ECO:0000313" key="5">
    <source>
        <dbReference type="EMBL" id="OWF37861.1"/>
    </source>
</evidence>
<organism evidence="5 6">
    <name type="scientific">Mizuhopecten yessoensis</name>
    <name type="common">Japanese scallop</name>
    <name type="synonym">Patinopecten yessoensis</name>
    <dbReference type="NCBI Taxonomy" id="6573"/>
    <lineage>
        <taxon>Eukaryota</taxon>
        <taxon>Metazoa</taxon>
        <taxon>Spiralia</taxon>
        <taxon>Lophotrochozoa</taxon>
        <taxon>Mollusca</taxon>
        <taxon>Bivalvia</taxon>
        <taxon>Autobranchia</taxon>
        <taxon>Pteriomorphia</taxon>
        <taxon>Pectinida</taxon>
        <taxon>Pectinoidea</taxon>
        <taxon>Pectinidae</taxon>
        <taxon>Mizuhopecten</taxon>
    </lineage>
</organism>